<proteinExistence type="inferred from homology"/>
<accession>A4BJ36</accession>
<evidence type="ECO:0000256" key="1">
    <source>
        <dbReference type="ARBA" id="ARBA00004370"/>
    </source>
</evidence>
<dbReference type="AlphaFoldDB" id="A4BJ36"/>
<dbReference type="Pfam" id="PF08447">
    <property type="entry name" value="PAS_3"/>
    <property type="match status" value="1"/>
</dbReference>
<dbReference type="GO" id="GO:0016020">
    <property type="term" value="C:membrane"/>
    <property type="evidence" value="ECO:0007669"/>
    <property type="project" value="UniProtKB-SubCell"/>
</dbReference>
<protein>
    <submittedName>
        <fullName evidence="8">Aerotaxis receptor Aer</fullName>
    </submittedName>
</protein>
<dbReference type="HOGENOM" id="CLU_000445_107_26_6"/>
<evidence type="ECO:0000256" key="4">
    <source>
        <dbReference type="PROSITE-ProRule" id="PRU00284"/>
    </source>
</evidence>
<dbReference type="CDD" id="cd00130">
    <property type="entry name" value="PAS"/>
    <property type="match status" value="1"/>
</dbReference>
<dbReference type="Pfam" id="PF00015">
    <property type="entry name" value="MCPsignal"/>
    <property type="match status" value="1"/>
</dbReference>
<feature type="domain" description="PAS" evidence="7">
    <location>
        <begin position="27"/>
        <end position="51"/>
    </location>
</feature>
<feature type="domain" description="Methyl-accepting transducer" evidence="6">
    <location>
        <begin position="271"/>
        <end position="483"/>
    </location>
</feature>
<dbReference type="SUPFAM" id="SSF58104">
    <property type="entry name" value="Methyl-accepting chemotaxis protein (MCP) signaling domain"/>
    <property type="match status" value="1"/>
</dbReference>
<dbReference type="PRINTS" id="PR00260">
    <property type="entry name" value="CHEMTRNSDUCR"/>
</dbReference>
<dbReference type="FunFam" id="1.10.287.950:FF:000001">
    <property type="entry name" value="Methyl-accepting chemotaxis sensory transducer"/>
    <property type="match status" value="1"/>
</dbReference>
<evidence type="ECO:0000256" key="3">
    <source>
        <dbReference type="ARBA" id="ARBA00029447"/>
    </source>
</evidence>
<feature type="compositionally biased region" description="Low complexity" evidence="5">
    <location>
        <begin position="297"/>
        <end position="315"/>
    </location>
</feature>
<dbReference type="InterPro" id="IPR004089">
    <property type="entry name" value="MCPsignal_dom"/>
</dbReference>
<comment type="caution">
    <text evidence="8">The sequence shown here is derived from an EMBL/GenBank/DDBJ whole genome shotgun (WGS) entry which is preliminary data.</text>
</comment>
<dbReference type="Gene3D" id="1.10.287.950">
    <property type="entry name" value="Methyl-accepting chemotaxis protein"/>
    <property type="match status" value="1"/>
</dbReference>
<dbReference type="SUPFAM" id="SSF55785">
    <property type="entry name" value="PYP-like sensor domain (PAS domain)"/>
    <property type="match status" value="1"/>
</dbReference>
<dbReference type="GO" id="GO:0004888">
    <property type="term" value="F:transmembrane signaling receptor activity"/>
    <property type="evidence" value="ECO:0007669"/>
    <property type="project" value="InterPro"/>
</dbReference>
<sequence>MRKTGPVTQVEVPLTDDDQLVSATTPKGVITEANETFCRIAGFTRDELIGQAHNIVRHQDMPQAAFQLLWDNIDAGRPWRGIVKNRCKNGDHYWVDAYVTPSYENNTIVSHESVRQKPERAWVERAEQVYANLNAGKPPLPWYPRLIESNLHWLRPAVVAVIGLVAASWVTPQWGWLVGVLLFVLTWLLQRMTDLQPQINQYLGKFNDDAITQYIFTGHLTPRSRLQMLQSFHERHLHTVLERMNQQGDLLTSLSADNHDRSQQQFGAIAQAKDQLNGVASAVQEMSHSVQEIAGNSADSSSAAQQANEQAQQGLSELKAASEQIQQLVNSMSQTVDVVNQLAKDSEQIRSVISVISGIAEQTNLLALNAAIEAARAGEQGRGFAVVADEVRSLASKTQDSTETISDIINTLVAATEKTVASIDEGHQMTSRTQKRIDTVQQYIHDLADAIDRVTQNIETIADLSNQQAVASDEISKNSEAVLGLTEELSDSAEHTLQFSDRLTDQAEKQSVLIQRFR</sequence>
<evidence type="ECO:0000259" key="7">
    <source>
        <dbReference type="PROSITE" id="PS50112"/>
    </source>
</evidence>
<gene>
    <name evidence="8" type="ORF">MED297_08676</name>
</gene>
<dbReference type="SMART" id="SM00283">
    <property type="entry name" value="MA"/>
    <property type="match status" value="1"/>
</dbReference>
<dbReference type="GO" id="GO:0006935">
    <property type="term" value="P:chemotaxis"/>
    <property type="evidence" value="ECO:0007669"/>
    <property type="project" value="InterPro"/>
</dbReference>
<dbReference type="PANTHER" id="PTHR32089">
    <property type="entry name" value="METHYL-ACCEPTING CHEMOTAXIS PROTEIN MCPB"/>
    <property type="match status" value="1"/>
</dbReference>
<organism evidence="8 9">
    <name type="scientific">Reinekea blandensis MED297</name>
    <dbReference type="NCBI Taxonomy" id="314283"/>
    <lineage>
        <taxon>Bacteria</taxon>
        <taxon>Pseudomonadati</taxon>
        <taxon>Pseudomonadota</taxon>
        <taxon>Gammaproteobacteria</taxon>
        <taxon>Oceanospirillales</taxon>
        <taxon>Saccharospirillaceae</taxon>
        <taxon>Reinekea</taxon>
    </lineage>
</organism>
<evidence type="ECO:0000313" key="9">
    <source>
        <dbReference type="Proteomes" id="UP000005953"/>
    </source>
</evidence>
<dbReference type="InterPro" id="IPR000014">
    <property type="entry name" value="PAS"/>
</dbReference>
<dbReference type="PROSITE" id="PS50111">
    <property type="entry name" value="CHEMOTAXIS_TRANSDUC_2"/>
    <property type="match status" value="1"/>
</dbReference>
<dbReference type="InterPro" id="IPR035965">
    <property type="entry name" value="PAS-like_dom_sf"/>
</dbReference>
<evidence type="ECO:0000259" key="6">
    <source>
        <dbReference type="PROSITE" id="PS50111"/>
    </source>
</evidence>
<keyword evidence="8" id="KW-0675">Receptor</keyword>
<comment type="subcellular location">
    <subcellularLocation>
        <location evidence="1">Membrane</location>
    </subcellularLocation>
</comment>
<dbReference type="NCBIfam" id="TIGR00229">
    <property type="entry name" value="sensory_box"/>
    <property type="match status" value="1"/>
</dbReference>
<dbReference type="Gene3D" id="3.30.450.20">
    <property type="entry name" value="PAS domain"/>
    <property type="match status" value="1"/>
</dbReference>
<keyword evidence="9" id="KW-1185">Reference proteome</keyword>
<dbReference type="PROSITE" id="PS50112">
    <property type="entry name" value="PAS"/>
    <property type="match status" value="1"/>
</dbReference>
<dbReference type="InterPro" id="IPR004090">
    <property type="entry name" value="Chemotax_Me-accpt_rcpt"/>
</dbReference>
<reference evidence="8 9" key="1">
    <citation type="submission" date="2006-02" db="EMBL/GenBank/DDBJ databases">
        <authorList>
            <person name="Pinhassi J."/>
            <person name="Pedros-Alio C."/>
            <person name="Ferriera S."/>
            <person name="Johnson J."/>
            <person name="Kravitz S."/>
            <person name="Halpern A."/>
            <person name="Remington K."/>
            <person name="Beeson K."/>
            <person name="Tran B."/>
            <person name="Rogers Y.-H."/>
            <person name="Friedman R."/>
            <person name="Venter J.C."/>
        </authorList>
    </citation>
    <scope>NUCLEOTIDE SEQUENCE [LARGE SCALE GENOMIC DNA]</scope>
    <source>
        <strain evidence="8 9">MED297</strain>
    </source>
</reference>
<dbReference type="PANTHER" id="PTHR32089:SF74">
    <property type="entry name" value="METHYL-ACCEPTING CHEMOTAXIS PROTEIN AER"/>
    <property type="match status" value="1"/>
</dbReference>
<dbReference type="STRING" id="314283.MED297_08676"/>
<name>A4BJ36_9GAMM</name>
<dbReference type="GO" id="GO:0007165">
    <property type="term" value="P:signal transduction"/>
    <property type="evidence" value="ECO:0007669"/>
    <property type="project" value="UniProtKB-KW"/>
</dbReference>
<comment type="similarity">
    <text evidence="3">Belongs to the methyl-accepting chemotaxis (MCP) protein family.</text>
</comment>
<evidence type="ECO:0000256" key="5">
    <source>
        <dbReference type="SAM" id="MobiDB-lite"/>
    </source>
</evidence>
<dbReference type="CDD" id="cd11386">
    <property type="entry name" value="MCP_signal"/>
    <property type="match status" value="1"/>
</dbReference>
<dbReference type="RefSeq" id="WP_008045899.1">
    <property type="nucleotide sequence ID" value="NZ_CH724152.1"/>
</dbReference>
<dbReference type="OrthoDB" id="5675566at2"/>
<dbReference type="InterPro" id="IPR013655">
    <property type="entry name" value="PAS_fold_3"/>
</dbReference>
<evidence type="ECO:0000256" key="2">
    <source>
        <dbReference type="ARBA" id="ARBA00023224"/>
    </source>
</evidence>
<feature type="region of interest" description="Disordered" evidence="5">
    <location>
        <begin position="293"/>
        <end position="315"/>
    </location>
</feature>
<dbReference type="Proteomes" id="UP000005953">
    <property type="component" value="Unassembled WGS sequence"/>
</dbReference>
<dbReference type="EMBL" id="AAOE01000030">
    <property type="protein sequence ID" value="EAR07881.1"/>
    <property type="molecule type" value="Genomic_DNA"/>
</dbReference>
<keyword evidence="2 4" id="KW-0807">Transducer</keyword>
<evidence type="ECO:0000313" key="8">
    <source>
        <dbReference type="EMBL" id="EAR07881.1"/>
    </source>
</evidence>